<reference evidence="13 14" key="1">
    <citation type="journal article" date="2013" name="BMC Genomics">
        <title>The genome and transcriptome of the pine saprophyte Ophiostoma piceae, and a comparison with the bark beetle-associated pine pathogen Grosmannia clavigera.</title>
        <authorList>
            <person name="Haridas S."/>
            <person name="Wang Y."/>
            <person name="Lim L."/>
            <person name="Massoumi Alamouti S."/>
            <person name="Jackman S."/>
            <person name="Docking R."/>
            <person name="Robertson G."/>
            <person name="Birol I."/>
            <person name="Bohlmann J."/>
            <person name="Breuil C."/>
        </authorList>
    </citation>
    <scope>NUCLEOTIDE SEQUENCE [LARGE SCALE GENOMIC DNA]</scope>
    <source>
        <strain evidence="13 14">UAMH 11346</strain>
    </source>
</reference>
<evidence type="ECO:0000256" key="5">
    <source>
        <dbReference type="ARBA" id="ARBA00023136"/>
    </source>
</evidence>
<dbReference type="Pfam" id="PF01529">
    <property type="entry name" value="DHHC"/>
    <property type="match status" value="1"/>
</dbReference>
<evidence type="ECO:0000256" key="8">
    <source>
        <dbReference type="ARBA" id="ARBA00023315"/>
    </source>
</evidence>
<dbReference type="VEuPathDB" id="FungiDB:F503_04763"/>
<dbReference type="OrthoDB" id="302728at2759"/>
<organism evidence="13 14">
    <name type="scientific">Ophiostoma piceae (strain UAMH 11346)</name>
    <name type="common">Sap stain fungus</name>
    <dbReference type="NCBI Taxonomy" id="1262450"/>
    <lineage>
        <taxon>Eukaryota</taxon>
        <taxon>Fungi</taxon>
        <taxon>Dikarya</taxon>
        <taxon>Ascomycota</taxon>
        <taxon>Pezizomycotina</taxon>
        <taxon>Sordariomycetes</taxon>
        <taxon>Sordariomycetidae</taxon>
        <taxon>Ophiostomatales</taxon>
        <taxon>Ophiostomataceae</taxon>
        <taxon>Ophiostoma</taxon>
    </lineage>
</organism>
<evidence type="ECO:0000256" key="1">
    <source>
        <dbReference type="ARBA" id="ARBA00004141"/>
    </source>
</evidence>
<dbReference type="STRING" id="1262450.S3CD92"/>
<dbReference type="InterPro" id="IPR039859">
    <property type="entry name" value="PFA4/ZDH16/20/ERF2-like"/>
</dbReference>
<feature type="transmembrane region" description="Helical" evidence="10">
    <location>
        <begin position="217"/>
        <end position="241"/>
    </location>
</feature>
<dbReference type="EC" id="2.3.1.225" evidence="10"/>
<evidence type="ECO:0000256" key="2">
    <source>
        <dbReference type="ARBA" id="ARBA00022679"/>
    </source>
</evidence>
<feature type="region of interest" description="Disordered" evidence="11">
    <location>
        <begin position="345"/>
        <end position="401"/>
    </location>
</feature>
<evidence type="ECO:0000256" key="3">
    <source>
        <dbReference type="ARBA" id="ARBA00022692"/>
    </source>
</evidence>
<evidence type="ECO:0000313" key="14">
    <source>
        <dbReference type="Proteomes" id="UP000016923"/>
    </source>
</evidence>
<keyword evidence="5 10" id="KW-0472">Membrane</keyword>
<feature type="compositionally biased region" description="Polar residues" evidence="11">
    <location>
        <begin position="664"/>
        <end position="686"/>
    </location>
</feature>
<dbReference type="OMA" id="WVWAEII"/>
<dbReference type="GO" id="GO:0016020">
    <property type="term" value="C:membrane"/>
    <property type="evidence" value="ECO:0007669"/>
    <property type="project" value="UniProtKB-SubCell"/>
</dbReference>
<feature type="compositionally biased region" description="Polar residues" evidence="11">
    <location>
        <begin position="588"/>
        <end position="598"/>
    </location>
</feature>
<gene>
    <name evidence="13" type="ORF">F503_04763</name>
</gene>
<feature type="region of interest" description="Disordered" evidence="11">
    <location>
        <begin position="1"/>
        <end position="22"/>
    </location>
</feature>
<keyword evidence="14" id="KW-1185">Reference proteome</keyword>
<comment type="domain">
    <text evidence="10">The DHHC domain is required for palmitoyltransferase activity.</text>
</comment>
<evidence type="ECO:0000256" key="6">
    <source>
        <dbReference type="ARBA" id="ARBA00023139"/>
    </source>
</evidence>
<feature type="transmembrane region" description="Helical" evidence="10">
    <location>
        <begin position="107"/>
        <end position="127"/>
    </location>
</feature>
<feature type="domain" description="Palmitoyltransferase DHHC" evidence="12">
    <location>
        <begin position="168"/>
        <end position="298"/>
    </location>
</feature>
<dbReference type="GO" id="GO:0019706">
    <property type="term" value="F:protein-cysteine S-palmitoyltransferase activity"/>
    <property type="evidence" value="ECO:0007669"/>
    <property type="project" value="UniProtKB-EC"/>
</dbReference>
<dbReference type="EMBL" id="KE148162">
    <property type="protein sequence ID" value="EPE04248.1"/>
    <property type="molecule type" value="Genomic_DNA"/>
</dbReference>
<evidence type="ECO:0000256" key="4">
    <source>
        <dbReference type="ARBA" id="ARBA00022989"/>
    </source>
</evidence>
<dbReference type="eggNOG" id="KOG1315">
    <property type="taxonomic scope" value="Eukaryota"/>
</dbReference>
<feature type="transmembrane region" description="Helical" evidence="10">
    <location>
        <begin position="261"/>
        <end position="284"/>
    </location>
</feature>
<keyword evidence="3 10" id="KW-0812">Transmembrane</keyword>
<dbReference type="Proteomes" id="UP000016923">
    <property type="component" value="Unassembled WGS sequence"/>
</dbReference>
<dbReference type="PANTHER" id="PTHR12246">
    <property type="entry name" value="PALMITOYLTRANSFERASE ZDHHC16"/>
    <property type="match status" value="1"/>
</dbReference>
<comment type="subcellular location">
    <subcellularLocation>
        <location evidence="1">Membrane</location>
        <topology evidence="1">Multi-pass membrane protein</topology>
    </subcellularLocation>
</comment>
<feature type="compositionally biased region" description="Acidic residues" evidence="11">
    <location>
        <begin position="608"/>
        <end position="626"/>
    </location>
</feature>
<dbReference type="HOGENOM" id="CLU_024136_0_0_1"/>
<feature type="region of interest" description="Disordered" evidence="11">
    <location>
        <begin position="500"/>
        <end position="708"/>
    </location>
</feature>
<protein>
    <recommendedName>
        <fullName evidence="10">Palmitoyltransferase</fullName>
        <ecNumber evidence="10">2.3.1.225</ecNumber>
    </recommendedName>
</protein>
<comment type="catalytic activity">
    <reaction evidence="9 10">
        <text>L-cysteinyl-[protein] + hexadecanoyl-CoA = S-hexadecanoyl-L-cysteinyl-[protein] + CoA</text>
        <dbReference type="Rhea" id="RHEA:36683"/>
        <dbReference type="Rhea" id="RHEA-COMP:10131"/>
        <dbReference type="Rhea" id="RHEA-COMP:11032"/>
        <dbReference type="ChEBI" id="CHEBI:29950"/>
        <dbReference type="ChEBI" id="CHEBI:57287"/>
        <dbReference type="ChEBI" id="CHEBI:57379"/>
        <dbReference type="ChEBI" id="CHEBI:74151"/>
        <dbReference type="EC" id="2.3.1.225"/>
    </reaction>
</comment>
<sequence length="708" mass="77516">MDLNRPLPSLPHPSDFDLTGGDDYHRQRHYTPPSRPRDIFDYADDDFVPAPPPSAMAKFGRRLARRIERSCCLCATYFPLAFVYSLTIWALYVVVNLAMTPTDAANASWVGPWCAVVAAVLEVLLLWSYTTAVFSSPGSTTNDQGYSTIPANLSGSGSGASSLTVKSNGEMRFCKKCQARKPDRAHHCSSCRRCVLKMDHHCPWLANCIGLRNGKAFLLFLVYATIFSIFSFVVCGAWVWTEIVNEATYTTVDESFMPVQYIMLCVIGGIIGLVVGLFTGWHLFLACSGQTTIECMEKTRYSSPLRSTMTFTAAATVAEAINDSLGTNKKAKPVHDEERALFDGIEGAHDDGDDDDDVPLGGRLGPNSNGSYGNGNGSGNGSGNGASYNHNSGSGAASTMGRRLTYNDLERYRAQKRHDEYMDEQDSQKLPHAFDLGLRRNLRHMFGTNIWLWPFPILTTTGDGWTWEPSPKWLAARNRIKQERDAQLARERAAGWGAVGDELQDANSPPPPIIVTTATPPRPRPQSSFSQQNQQNQQPSRTQPNRYHRPGASSGPAASSKADRILGRTPGQYTDVHGQGQGQRGQQPLNGNNVSLQRLNAAGRTVPNDDDLFVDDEEEEEEDDDEQTKPPAENDKEQRSRAASPSPLRARWMPDPTSGLLRKASSSSIRSPAQTSSPVHSPTAESPSARRAQPAESVVSDADDGSVD</sequence>
<evidence type="ECO:0000313" key="13">
    <source>
        <dbReference type="EMBL" id="EPE04248.1"/>
    </source>
</evidence>
<proteinExistence type="inferred from homology"/>
<feature type="compositionally biased region" description="Gly residues" evidence="11">
    <location>
        <begin position="372"/>
        <end position="384"/>
    </location>
</feature>
<dbReference type="AlphaFoldDB" id="S3CD92"/>
<evidence type="ECO:0000256" key="10">
    <source>
        <dbReference type="RuleBase" id="RU079119"/>
    </source>
</evidence>
<accession>S3CD92</accession>
<evidence type="ECO:0000256" key="11">
    <source>
        <dbReference type="SAM" id="MobiDB-lite"/>
    </source>
</evidence>
<keyword evidence="6" id="KW-0564">Palmitate</keyword>
<feature type="compositionally biased region" description="Low complexity" evidence="11">
    <location>
        <begin position="514"/>
        <end position="560"/>
    </location>
</feature>
<keyword evidence="2 10" id="KW-0808">Transferase</keyword>
<feature type="transmembrane region" description="Helical" evidence="10">
    <location>
        <begin position="71"/>
        <end position="95"/>
    </location>
</feature>
<dbReference type="InterPro" id="IPR001594">
    <property type="entry name" value="Palmitoyltrfase_DHHC"/>
</dbReference>
<evidence type="ECO:0000256" key="7">
    <source>
        <dbReference type="ARBA" id="ARBA00023288"/>
    </source>
</evidence>
<keyword evidence="7" id="KW-0449">Lipoprotein</keyword>
<name>S3CD92_OPHP1</name>
<dbReference type="PROSITE" id="PS50216">
    <property type="entry name" value="DHHC"/>
    <property type="match status" value="1"/>
</dbReference>
<keyword evidence="4 10" id="KW-1133">Transmembrane helix</keyword>
<comment type="similarity">
    <text evidence="10">Belongs to the DHHC palmitoyltransferase family.</text>
</comment>
<evidence type="ECO:0000259" key="12">
    <source>
        <dbReference type="Pfam" id="PF01529"/>
    </source>
</evidence>
<keyword evidence="8 10" id="KW-0012">Acyltransferase</keyword>
<feature type="compositionally biased region" description="Low complexity" evidence="11">
    <location>
        <begin position="385"/>
        <end position="398"/>
    </location>
</feature>
<evidence type="ECO:0000256" key="9">
    <source>
        <dbReference type="ARBA" id="ARBA00048048"/>
    </source>
</evidence>